<feature type="transmembrane region" description="Helical" evidence="8">
    <location>
        <begin position="296"/>
        <end position="315"/>
    </location>
</feature>
<dbReference type="SUPFAM" id="SSF103473">
    <property type="entry name" value="MFS general substrate transporter"/>
    <property type="match status" value="1"/>
</dbReference>
<dbReference type="Proteomes" id="UP000317291">
    <property type="component" value="Unassembled WGS sequence"/>
</dbReference>
<feature type="region of interest" description="Disordered" evidence="7">
    <location>
        <begin position="1"/>
        <end position="25"/>
    </location>
</feature>
<evidence type="ECO:0000256" key="6">
    <source>
        <dbReference type="ARBA" id="ARBA00023136"/>
    </source>
</evidence>
<protein>
    <submittedName>
        <fullName evidence="10">MFS transporter</fullName>
    </submittedName>
</protein>
<organism evidence="10 11">
    <name type="scientific">Tsukamurella asaccharolytica</name>
    <dbReference type="NCBI Taxonomy" id="2592067"/>
    <lineage>
        <taxon>Bacteria</taxon>
        <taxon>Bacillati</taxon>
        <taxon>Actinomycetota</taxon>
        <taxon>Actinomycetes</taxon>
        <taxon>Mycobacteriales</taxon>
        <taxon>Tsukamurellaceae</taxon>
        <taxon>Tsukamurella</taxon>
    </lineage>
</organism>
<dbReference type="InterPro" id="IPR036259">
    <property type="entry name" value="MFS_trans_sf"/>
</dbReference>
<feature type="domain" description="Major facilitator superfamily (MFS) profile" evidence="9">
    <location>
        <begin position="46"/>
        <end position="438"/>
    </location>
</feature>
<reference evidence="10 11" key="1">
    <citation type="submission" date="2019-06" db="EMBL/GenBank/DDBJ databases">
        <title>Tsukamurella conjunctivitidis sp. nov., Tsukamurella assacharolytica sp. nov. and Tsukamurella sputae sp. nov. isolated from patients with conjunctivitis, bacteraemia (lymphoma) and respiratory infection (sputum) in Hong Kong.</title>
        <authorList>
            <person name="Teng J.L.L."/>
            <person name="Lee H.H."/>
            <person name="Fong J.Y.H."/>
            <person name="Fok K.M.N."/>
            <person name="Lau S.K.P."/>
            <person name="Woo P.C.Y."/>
        </authorList>
    </citation>
    <scope>NUCLEOTIDE SEQUENCE [LARGE SCALE GENOMIC DNA]</scope>
    <source>
        <strain evidence="10 11">HKU71</strain>
    </source>
</reference>
<name>A0A5C5R776_9ACTN</name>
<dbReference type="OrthoDB" id="9775268at2"/>
<dbReference type="AlphaFoldDB" id="A0A5C5R776"/>
<dbReference type="GO" id="GO:0022857">
    <property type="term" value="F:transmembrane transporter activity"/>
    <property type="evidence" value="ECO:0007669"/>
    <property type="project" value="InterPro"/>
</dbReference>
<feature type="transmembrane region" description="Helical" evidence="8">
    <location>
        <begin position="261"/>
        <end position="284"/>
    </location>
</feature>
<dbReference type="InterPro" id="IPR010290">
    <property type="entry name" value="TM_effector"/>
</dbReference>
<keyword evidence="6 8" id="KW-0472">Membrane</keyword>
<evidence type="ECO:0000313" key="11">
    <source>
        <dbReference type="Proteomes" id="UP000317291"/>
    </source>
</evidence>
<dbReference type="PANTHER" id="PTHR23513">
    <property type="entry name" value="INTEGRAL MEMBRANE EFFLUX PROTEIN-RELATED"/>
    <property type="match status" value="1"/>
</dbReference>
<feature type="transmembrane region" description="Helical" evidence="8">
    <location>
        <begin position="413"/>
        <end position="435"/>
    </location>
</feature>
<feature type="transmembrane region" description="Helical" evidence="8">
    <location>
        <begin position="85"/>
        <end position="106"/>
    </location>
</feature>
<dbReference type="InterPro" id="IPR020846">
    <property type="entry name" value="MFS_dom"/>
</dbReference>
<dbReference type="Pfam" id="PF05977">
    <property type="entry name" value="MFS_3"/>
    <property type="match status" value="1"/>
</dbReference>
<evidence type="ECO:0000256" key="1">
    <source>
        <dbReference type="ARBA" id="ARBA00004651"/>
    </source>
</evidence>
<feature type="transmembrane region" description="Helical" evidence="8">
    <location>
        <begin position="118"/>
        <end position="136"/>
    </location>
</feature>
<evidence type="ECO:0000256" key="8">
    <source>
        <dbReference type="SAM" id="Phobius"/>
    </source>
</evidence>
<feature type="transmembrane region" description="Helical" evidence="8">
    <location>
        <begin position="142"/>
        <end position="161"/>
    </location>
</feature>
<evidence type="ECO:0000259" key="9">
    <source>
        <dbReference type="PROSITE" id="PS50850"/>
    </source>
</evidence>
<evidence type="ECO:0000256" key="2">
    <source>
        <dbReference type="ARBA" id="ARBA00022448"/>
    </source>
</evidence>
<proteinExistence type="predicted"/>
<dbReference type="Gene3D" id="1.20.1250.20">
    <property type="entry name" value="MFS general substrate transporter like domains"/>
    <property type="match status" value="1"/>
</dbReference>
<keyword evidence="4 8" id="KW-0812">Transmembrane</keyword>
<keyword evidence="5 8" id="KW-1133">Transmembrane helix</keyword>
<comment type="subcellular location">
    <subcellularLocation>
        <location evidence="1">Cell membrane</location>
        <topology evidence="1">Multi-pass membrane protein</topology>
    </subcellularLocation>
</comment>
<evidence type="ECO:0000256" key="7">
    <source>
        <dbReference type="SAM" id="MobiDB-lite"/>
    </source>
</evidence>
<dbReference type="EMBL" id="VIGW01000006">
    <property type="protein sequence ID" value="TWS18820.1"/>
    <property type="molecule type" value="Genomic_DNA"/>
</dbReference>
<keyword evidence="3" id="KW-1003">Cell membrane</keyword>
<evidence type="ECO:0000256" key="5">
    <source>
        <dbReference type="ARBA" id="ARBA00022989"/>
    </source>
</evidence>
<comment type="caution">
    <text evidence="10">The sequence shown here is derived from an EMBL/GenBank/DDBJ whole genome shotgun (WGS) entry which is preliminary data.</text>
</comment>
<evidence type="ECO:0000256" key="3">
    <source>
        <dbReference type="ARBA" id="ARBA00022475"/>
    </source>
</evidence>
<dbReference type="CDD" id="cd06173">
    <property type="entry name" value="MFS_MefA_like"/>
    <property type="match status" value="1"/>
</dbReference>
<sequence length="467" mass="49065">MVLRGLRRRDRVRPARGRRGADERARLNQGRKLRTTIGRVPGVFVSLRARNYRLWAGGQTVSLVGTWMQRVAEDWLVLDLAHGRGWVLGVVMALQFGPTLFLSAWAGLLADRYDKRRVLIVTQTAAAACAAVLAVLTLTGVVALWHVFVLAFVFGCVTAIAGPFRQAFTIEMVGPELLPNAIGLNSMVFNAARIVGPAIAGLLIAGVGTGWVFAVNAVFTGAIVAALLLMRVGELLPSPPVERARGQLRAGFAYVRRRRELTLVMIAVFFVSTFGINFPLALSLLARHGFGLGADAYGLLSTVLAVGTLTGALLAARRTGRASLRTCLVGGFAFGVASVLAGLAPWFWLVAVLLAFVGLLQMAFTTSAMSIMQLSVDPEYRGRVMGIYMLAFLGGTPLGAPLLGAIADVTTPAAPLLVGGVVSAVTCALCGLYALRRSAAADALRGDGARGASAGAVGGDAVARGDQ</sequence>
<accession>A0A5C5R776</accession>
<evidence type="ECO:0000256" key="4">
    <source>
        <dbReference type="ARBA" id="ARBA00022692"/>
    </source>
</evidence>
<gene>
    <name evidence="10" type="ORF">FK529_12570</name>
</gene>
<feature type="compositionally biased region" description="Basic residues" evidence="7">
    <location>
        <begin position="1"/>
        <end position="18"/>
    </location>
</feature>
<keyword evidence="11" id="KW-1185">Reference proteome</keyword>
<evidence type="ECO:0000313" key="10">
    <source>
        <dbReference type="EMBL" id="TWS18820.1"/>
    </source>
</evidence>
<dbReference type="GO" id="GO:0005886">
    <property type="term" value="C:plasma membrane"/>
    <property type="evidence" value="ECO:0007669"/>
    <property type="project" value="UniProtKB-SubCell"/>
</dbReference>
<feature type="transmembrane region" description="Helical" evidence="8">
    <location>
        <begin position="346"/>
        <end position="364"/>
    </location>
</feature>
<dbReference type="PROSITE" id="PS50850">
    <property type="entry name" value="MFS"/>
    <property type="match status" value="1"/>
</dbReference>
<feature type="transmembrane region" description="Helical" evidence="8">
    <location>
        <begin position="182"/>
        <end position="205"/>
    </location>
</feature>
<feature type="transmembrane region" description="Helical" evidence="8">
    <location>
        <begin position="322"/>
        <end position="340"/>
    </location>
</feature>
<dbReference type="PANTHER" id="PTHR23513:SF11">
    <property type="entry name" value="STAPHYLOFERRIN A TRANSPORTER"/>
    <property type="match status" value="1"/>
</dbReference>
<feature type="transmembrane region" description="Helical" evidence="8">
    <location>
        <begin position="385"/>
        <end position="407"/>
    </location>
</feature>
<keyword evidence="2" id="KW-0813">Transport</keyword>